<dbReference type="Pfam" id="PF19304">
    <property type="entry name" value="PGDH_inter"/>
    <property type="match status" value="1"/>
</dbReference>
<gene>
    <name evidence="11" type="ORF">ENS29_03630</name>
</gene>
<dbReference type="Pfam" id="PF00389">
    <property type="entry name" value="2-Hacid_dh"/>
    <property type="match status" value="1"/>
</dbReference>
<keyword evidence="9" id="KW-0028">Amino-acid biosynthesis</keyword>
<dbReference type="EC" id="1.1.1.95" evidence="9"/>
<dbReference type="PROSITE" id="PS00671">
    <property type="entry name" value="D_2_HYDROXYACID_DH_3"/>
    <property type="match status" value="1"/>
</dbReference>
<dbReference type="GO" id="GO:0051287">
    <property type="term" value="F:NAD binding"/>
    <property type="evidence" value="ECO:0007669"/>
    <property type="project" value="UniProtKB-UniRule"/>
</dbReference>
<dbReference type="AlphaFoldDB" id="A0A7C4RQ61"/>
<feature type="domain" description="ACT" evidence="10">
    <location>
        <begin position="455"/>
        <end position="527"/>
    </location>
</feature>
<reference evidence="11" key="1">
    <citation type="journal article" date="2020" name="mSystems">
        <title>Genome- and Community-Level Interaction Insights into Carbon Utilization and Element Cycling Functions of Hydrothermarchaeota in Hydrothermal Sediment.</title>
        <authorList>
            <person name="Zhou Z."/>
            <person name="Liu Y."/>
            <person name="Xu W."/>
            <person name="Pan J."/>
            <person name="Luo Z.H."/>
            <person name="Li M."/>
        </authorList>
    </citation>
    <scope>NUCLEOTIDE SEQUENCE [LARGE SCALE GENOMIC DNA]</scope>
    <source>
        <strain evidence="11">SpSt-477</strain>
    </source>
</reference>
<comment type="similarity">
    <text evidence="3 9">Belongs to the D-isomer specific 2-hydroxyacid dehydrogenase family.</text>
</comment>
<dbReference type="PROSITE" id="PS00065">
    <property type="entry name" value="D_2_HYDROXYACID_DH_1"/>
    <property type="match status" value="1"/>
</dbReference>
<sequence>MKRVLVSDNLGEAGIELFRNASGIAVDVKTGLKPDELKAIIGEYDALVIRSATKVTADVIEAAKKLKVVGRAGIGLDNVDIPAATKHGVIVMNTPGGNVVTTAEHAIALMMAMTRNIPQGTASLKAGKWEKKNLQGREICGKTLGVIGYGKIGSIVADRARGLKMRVIVYDPFVNHELIEKAGFEAVSLDTLYQTADFITVHVPKLKDTIGFINKEAFAKMKPGVMIINCARGGIVNEADLYEAMKSGKVAGAALDVFETEPPGQSPLFELEHLVCTPHLGASTLEAQTNVAVAIAEQIIDYLQNGTIRNAVNVPSITGELLRRLSPFLSLGDQIGKLQSQLIHGPLKEVEVAFAGDFQGMDMSPVATAALRALLAPVVKDDVNFVNARMIAKERGIKFMETTSSESEDYLNLITMRCVTSEMTNTVSGTLFGKTDTRIVRINTFRLEMIPKGHLALIHNIDRPGSIGEIGTTLGKHAINIGRMQVGQEEEGNRNIIFLCTDTPIPQHVIDELRGLASVKKVIPLEF</sequence>
<dbReference type="InterPro" id="IPR006140">
    <property type="entry name" value="D-isomer_DH_NAD-bd"/>
</dbReference>
<dbReference type="PROSITE" id="PS00670">
    <property type="entry name" value="D_2_HYDROXYACID_DH_2"/>
    <property type="match status" value="1"/>
</dbReference>
<dbReference type="InterPro" id="IPR002912">
    <property type="entry name" value="ACT_dom"/>
</dbReference>
<evidence type="ECO:0000313" key="11">
    <source>
        <dbReference type="EMBL" id="HGU31931.1"/>
    </source>
</evidence>
<dbReference type="GO" id="GO:0004617">
    <property type="term" value="F:phosphoglycerate dehydrogenase activity"/>
    <property type="evidence" value="ECO:0007669"/>
    <property type="project" value="UniProtKB-UniRule"/>
</dbReference>
<keyword evidence="9" id="KW-0718">Serine biosynthesis</keyword>
<dbReference type="InterPro" id="IPR006236">
    <property type="entry name" value="PGDH"/>
</dbReference>
<comment type="catalytic activity">
    <reaction evidence="7">
        <text>(R)-2-hydroxyglutarate + NAD(+) = 2-oxoglutarate + NADH + H(+)</text>
        <dbReference type="Rhea" id="RHEA:49612"/>
        <dbReference type="ChEBI" id="CHEBI:15378"/>
        <dbReference type="ChEBI" id="CHEBI:15801"/>
        <dbReference type="ChEBI" id="CHEBI:16810"/>
        <dbReference type="ChEBI" id="CHEBI:57540"/>
        <dbReference type="ChEBI" id="CHEBI:57945"/>
        <dbReference type="EC" id="1.1.1.399"/>
    </reaction>
</comment>
<accession>A0A7C4RQ61</accession>
<dbReference type="InterPro" id="IPR045865">
    <property type="entry name" value="ACT-like_dom_sf"/>
</dbReference>
<comment type="catalytic activity">
    <reaction evidence="8 9">
        <text>(2R)-3-phosphoglycerate + NAD(+) = 3-phosphooxypyruvate + NADH + H(+)</text>
        <dbReference type="Rhea" id="RHEA:12641"/>
        <dbReference type="ChEBI" id="CHEBI:15378"/>
        <dbReference type="ChEBI" id="CHEBI:18110"/>
        <dbReference type="ChEBI" id="CHEBI:57540"/>
        <dbReference type="ChEBI" id="CHEBI:57945"/>
        <dbReference type="ChEBI" id="CHEBI:58272"/>
        <dbReference type="EC" id="1.1.1.95"/>
    </reaction>
</comment>
<dbReference type="InterPro" id="IPR006139">
    <property type="entry name" value="D-isomer_2_OHA_DH_cat_dom"/>
</dbReference>
<comment type="caution">
    <text evidence="11">The sequence shown here is derived from an EMBL/GenBank/DDBJ whole genome shotgun (WGS) entry which is preliminary data.</text>
</comment>
<dbReference type="InterPro" id="IPR036291">
    <property type="entry name" value="NAD(P)-bd_dom_sf"/>
</dbReference>
<keyword evidence="6 9" id="KW-0520">NAD</keyword>
<comment type="function">
    <text evidence="1">Catalyzes the reversible oxidation of 3-phospho-D-glycerate to 3-phosphonooxypyruvate, the first step of the phosphorylated L-serine biosynthesis pathway. Also catalyzes the reversible oxidation of 2-hydroxyglutarate to 2-oxoglutarate.</text>
</comment>
<dbReference type="InterPro" id="IPR029753">
    <property type="entry name" value="D-isomer_DH_CS"/>
</dbReference>
<dbReference type="EMBL" id="DSUH01000076">
    <property type="protein sequence ID" value="HGU31931.1"/>
    <property type="molecule type" value="Genomic_DNA"/>
</dbReference>
<dbReference type="SUPFAM" id="SSF55021">
    <property type="entry name" value="ACT-like"/>
    <property type="match status" value="1"/>
</dbReference>
<dbReference type="PROSITE" id="PS51671">
    <property type="entry name" value="ACT"/>
    <property type="match status" value="1"/>
</dbReference>
<dbReference type="Pfam" id="PF01842">
    <property type="entry name" value="ACT"/>
    <property type="match status" value="1"/>
</dbReference>
<proteinExistence type="inferred from homology"/>
<dbReference type="Pfam" id="PF02826">
    <property type="entry name" value="2-Hacid_dh_C"/>
    <property type="match status" value="1"/>
</dbReference>
<evidence type="ECO:0000256" key="3">
    <source>
        <dbReference type="ARBA" id="ARBA00005854"/>
    </source>
</evidence>
<dbReference type="InterPro" id="IPR029752">
    <property type="entry name" value="D-isomer_DH_CS1"/>
</dbReference>
<dbReference type="Gene3D" id="3.30.1330.90">
    <property type="entry name" value="D-3-phosphoglycerate dehydrogenase, domain 3"/>
    <property type="match status" value="1"/>
</dbReference>
<evidence type="ECO:0000259" key="10">
    <source>
        <dbReference type="PROSITE" id="PS51671"/>
    </source>
</evidence>
<name>A0A7C4RQ61_9BACT</name>
<dbReference type="InterPro" id="IPR045626">
    <property type="entry name" value="PGDH_ASB_dom"/>
</dbReference>
<dbReference type="Gene3D" id="3.30.70.260">
    <property type="match status" value="1"/>
</dbReference>
<dbReference type="PANTHER" id="PTHR42938">
    <property type="entry name" value="FORMATE DEHYDROGENASE 1"/>
    <property type="match status" value="1"/>
</dbReference>
<dbReference type="FunFam" id="3.40.50.720:FF:000021">
    <property type="entry name" value="D-3-phosphoglycerate dehydrogenase"/>
    <property type="match status" value="1"/>
</dbReference>
<evidence type="ECO:0000256" key="9">
    <source>
        <dbReference type="RuleBase" id="RU363003"/>
    </source>
</evidence>
<dbReference type="SMART" id="SM00997">
    <property type="entry name" value="AdoHcyase_NAD"/>
    <property type="match status" value="1"/>
</dbReference>
<dbReference type="CDD" id="cd12173">
    <property type="entry name" value="PGDH_4"/>
    <property type="match status" value="1"/>
</dbReference>
<dbReference type="Gene3D" id="3.40.50.720">
    <property type="entry name" value="NAD(P)-binding Rossmann-like Domain"/>
    <property type="match status" value="2"/>
</dbReference>
<evidence type="ECO:0000256" key="6">
    <source>
        <dbReference type="ARBA" id="ARBA00023027"/>
    </source>
</evidence>
<dbReference type="CDD" id="cd04902">
    <property type="entry name" value="ACT_3PGDH-xct"/>
    <property type="match status" value="1"/>
</dbReference>
<evidence type="ECO:0000256" key="7">
    <source>
        <dbReference type="ARBA" id="ARBA00048126"/>
    </source>
</evidence>
<evidence type="ECO:0000256" key="4">
    <source>
        <dbReference type="ARBA" id="ARBA00021582"/>
    </source>
</evidence>
<dbReference type="PANTHER" id="PTHR42938:SF47">
    <property type="entry name" value="HYDROXYPYRUVATE REDUCTASE"/>
    <property type="match status" value="1"/>
</dbReference>
<dbReference type="SUPFAM" id="SSF51735">
    <property type="entry name" value="NAD(P)-binding Rossmann-fold domains"/>
    <property type="match status" value="1"/>
</dbReference>
<evidence type="ECO:0000256" key="8">
    <source>
        <dbReference type="ARBA" id="ARBA00048731"/>
    </source>
</evidence>
<keyword evidence="5 9" id="KW-0560">Oxidoreductase</keyword>
<dbReference type="NCBIfam" id="TIGR01327">
    <property type="entry name" value="PGDH"/>
    <property type="match status" value="1"/>
</dbReference>
<dbReference type="UniPathway" id="UPA00135">
    <property type="reaction ID" value="UER00196"/>
</dbReference>
<organism evidence="11">
    <name type="scientific">Desulfatirhabdium butyrativorans</name>
    <dbReference type="NCBI Taxonomy" id="340467"/>
    <lineage>
        <taxon>Bacteria</taxon>
        <taxon>Pseudomonadati</taxon>
        <taxon>Thermodesulfobacteriota</taxon>
        <taxon>Desulfobacteria</taxon>
        <taxon>Desulfobacterales</taxon>
        <taxon>Desulfatirhabdiaceae</taxon>
        <taxon>Desulfatirhabdium</taxon>
    </lineage>
</organism>
<dbReference type="SUPFAM" id="SSF143548">
    <property type="entry name" value="Serine metabolism enzymes domain"/>
    <property type="match status" value="1"/>
</dbReference>
<comment type="pathway">
    <text evidence="2 9">Amino-acid biosynthesis; L-serine biosynthesis; L-serine from 3-phospho-D-glycerate: step 1/3.</text>
</comment>
<evidence type="ECO:0000256" key="5">
    <source>
        <dbReference type="ARBA" id="ARBA00023002"/>
    </source>
</evidence>
<dbReference type="FunFam" id="3.30.1330.90:FF:000003">
    <property type="entry name" value="D-3-phosphoglycerate dehydrogenase"/>
    <property type="match status" value="1"/>
</dbReference>
<dbReference type="InterPro" id="IPR029009">
    <property type="entry name" value="ASB_dom_sf"/>
</dbReference>
<protein>
    <recommendedName>
        <fullName evidence="4 9">D-3-phosphoglycerate dehydrogenase</fullName>
        <ecNumber evidence="9">1.1.1.95</ecNumber>
    </recommendedName>
</protein>
<evidence type="ECO:0000256" key="2">
    <source>
        <dbReference type="ARBA" id="ARBA00005216"/>
    </source>
</evidence>
<evidence type="ECO:0000256" key="1">
    <source>
        <dbReference type="ARBA" id="ARBA00003800"/>
    </source>
</evidence>
<dbReference type="SUPFAM" id="SSF52283">
    <property type="entry name" value="Formate/glycerate dehydrogenase catalytic domain-like"/>
    <property type="match status" value="1"/>
</dbReference>
<dbReference type="GO" id="GO:0006564">
    <property type="term" value="P:L-serine biosynthetic process"/>
    <property type="evidence" value="ECO:0007669"/>
    <property type="project" value="UniProtKB-UniRule"/>
</dbReference>
<dbReference type="InterPro" id="IPR015878">
    <property type="entry name" value="Ado_hCys_hydrolase_NAD-bd"/>
</dbReference>